<organism evidence="1">
    <name type="scientific">marine metagenome</name>
    <dbReference type="NCBI Taxonomy" id="408172"/>
    <lineage>
        <taxon>unclassified sequences</taxon>
        <taxon>metagenomes</taxon>
        <taxon>ecological metagenomes</taxon>
    </lineage>
</organism>
<name>A0A382JQH7_9ZZZZ</name>
<sequence length="81" mass="9318">MGSLLLKILYGTNKKDIRGRKHYRNMIQNNRSVILSVWHGQLLSIVHDLRNEPVNAVAGTHKDAEIISQIATKWGWHMMRG</sequence>
<proteinExistence type="predicted"/>
<evidence type="ECO:0008006" key="2">
    <source>
        <dbReference type="Google" id="ProtNLM"/>
    </source>
</evidence>
<gene>
    <name evidence="1" type="ORF">METZ01_LOCUS266779</name>
</gene>
<dbReference type="AlphaFoldDB" id="A0A382JQH7"/>
<evidence type="ECO:0000313" key="1">
    <source>
        <dbReference type="EMBL" id="SVC13925.1"/>
    </source>
</evidence>
<feature type="non-terminal residue" evidence="1">
    <location>
        <position position="81"/>
    </location>
</feature>
<accession>A0A382JQH7</accession>
<protein>
    <recommendedName>
        <fullName evidence="2">DUF374 domain-containing protein</fullName>
    </recommendedName>
</protein>
<reference evidence="1" key="1">
    <citation type="submission" date="2018-05" db="EMBL/GenBank/DDBJ databases">
        <authorList>
            <person name="Lanie J.A."/>
            <person name="Ng W.-L."/>
            <person name="Kazmierczak K.M."/>
            <person name="Andrzejewski T.M."/>
            <person name="Davidsen T.M."/>
            <person name="Wayne K.J."/>
            <person name="Tettelin H."/>
            <person name="Glass J.I."/>
            <person name="Rusch D."/>
            <person name="Podicherti R."/>
            <person name="Tsui H.-C.T."/>
            <person name="Winkler M.E."/>
        </authorList>
    </citation>
    <scope>NUCLEOTIDE SEQUENCE</scope>
</reference>
<dbReference type="EMBL" id="UINC01075592">
    <property type="protein sequence ID" value="SVC13925.1"/>
    <property type="molecule type" value="Genomic_DNA"/>
</dbReference>